<keyword evidence="4" id="KW-1185">Reference proteome</keyword>
<evidence type="ECO:0000256" key="2">
    <source>
        <dbReference type="SAM" id="SignalP"/>
    </source>
</evidence>
<accession>A0A2P5F5R3</accession>
<evidence type="ECO:0000313" key="3">
    <source>
        <dbReference type="EMBL" id="PON93125.1"/>
    </source>
</evidence>
<evidence type="ECO:0000256" key="1">
    <source>
        <dbReference type="SAM" id="MobiDB-lite"/>
    </source>
</evidence>
<dbReference type="EMBL" id="JXTC01000060">
    <property type="protein sequence ID" value="PON93125.1"/>
    <property type="molecule type" value="Genomic_DNA"/>
</dbReference>
<name>A0A2P5F5R3_TREOI</name>
<dbReference type="Proteomes" id="UP000237000">
    <property type="component" value="Unassembled WGS sequence"/>
</dbReference>
<feature type="compositionally biased region" description="Polar residues" evidence="1">
    <location>
        <begin position="24"/>
        <end position="37"/>
    </location>
</feature>
<dbReference type="AlphaFoldDB" id="A0A2P5F5R3"/>
<organism evidence="3 4">
    <name type="scientific">Trema orientale</name>
    <name type="common">Charcoal tree</name>
    <name type="synonym">Celtis orientalis</name>
    <dbReference type="NCBI Taxonomy" id="63057"/>
    <lineage>
        <taxon>Eukaryota</taxon>
        <taxon>Viridiplantae</taxon>
        <taxon>Streptophyta</taxon>
        <taxon>Embryophyta</taxon>
        <taxon>Tracheophyta</taxon>
        <taxon>Spermatophyta</taxon>
        <taxon>Magnoliopsida</taxon>
        <taxon>eudicotyledons</taxon>
        <taxon>Gunneridae</taxon>
        <taxon>Pentapetalae</taxon>
        <taxon>rosids</taxon>
        <taxon>fabids</taxon>
        <taxon>Rosales</taxon>
        <taxon>Cannabaceae</taxon>
        <taxon>Trema</taxon>
    </lineage>
</organism>
<feature type="chain" id="PRO_5015122419" description="Transmembrane protein" evidence="2">
    <location>
        <begin position="22"/>
        <end position="49"/>
    </location>
</feature>
<comment type="caution">
    <text evidence="3">The sequence shown here is derived from an EMBL/GenBank/DDBJ whole genome shotgun (WGS) entry which is preliminary data.</text>
</comment>
<reference evidence="4" key="1">
    <citation type="submission" date="2016-06" db="EMBL/GenBank/DDBJ databases">
        <title>Parallel loss of symbiosis genes in relatives of nitrogen-fixing non-legume Parasponia.</title>
        <authorList>
            <person name="Van Velzen R."/>
            <person name="Holmer R."/>
            <person name="Bu F."/>
            <person name="Rutten L."/>
            <person name="Van Zeijl A."/>
            <person name="Liu W."/>
            <person name="Santuari L."/>
            <person name="Cao Q."/>
            <person name="Sharma T."/>
            <person name="Shen D."/>
            <person name="Roswanjaya Y."/>
            <person name="Wardhani T."/>
            <person name="Kalhor M.S."/>
            <person name="Jansen J."/>
            <person name="Van den Hoogen J."/>
            <person name="Gungor B."/>
            <person name="Hartog M."/>
            <person name="Hontelez J."/>
            <person name="Verver J."/>
            <person name="Yang W.-C."/>
            <person name="Schijlen E."/>
            <person name="Repin R."/>
            <person name="Schilthuizen M."/>
            <person name="Schranz E."/>
            <person name="Heidstra R."/>
            <person name="Miyata K."/>
            <person name="Fedorova E."/>
            <person name="Kohlen W."/>
            <person name="Bisseling T."/>
            <person name="Smit S."/>
            <person name="Geurts R."/>
        </authorList>
    </citation>
    <scope>NUCLEOTIDE SEQUENCE [LARGE SCALE GENOMIC DNA]</scope>
    <source>
        <strain evidence="4">cv. RG33-2</strain>
    </source>
</reference>
<feature type="signal peptide" evidence="2">
    <location>
        <begin position="1"/>
        <end position="21"/>
    </location>
</feature>
<evidence type="ECO:0000313" key="4">
    <source>
        <dbReference type="Proteomes" id="UP000237000"/>
    </source>
</evidence>
<dbReference type="InParanoid" id="A0A2P5F5R3"/>
<protein>
    <recommendedName>
        <fullName evidence="5">Transmembrane protein</fullName>
    </recommendedName>
</protein>
<proteinExistence type="predicted"/>
<keyword evidence="2" id="KW-0732">Signal</keyword>
<sequence length="49" mass="5497">MFKSITLLIIIMFLLSIRVETRPIQTPSTPPQHQSKQLLEEGGCEGDTV</sequence>
<evidence type="ECO:0008006" key="5">
    <source>
        <dbReference type="Google" id="ProtNLM"/>
    </source>
</evidence>
<feature type="region of interest" description="Disordered" evidence="1">
    <location>
        <begin position="24"/>
        <end position="49"/>
    </location>
</feature>
<gene>
    <name evidence="3" type="ORF">TorRG33x02_110310</name>
</gene>